<dbReference type="KEGG" id="mev:Metev_0455"/>
<dbReference type="PROSITE" id="PS51841">
    <property type="entry name" value="LTD"/>
    <property type="match status" value="1"/>
</dbReference>
<evidence type="ECO:0000256" key="3">
    <source>
        <dbReference type="ARBA" id="ARBA00022801"/>
    </source>
</evidence>
<evidence type="ECO:0000256" key="4">
    <source>
        <dbReference type="SAM" id="MobiDB-lite"/>
    </source>
</evidence>
<feature type="domain" description="LTD" evidence="5">
    <location>
        <begin position="326"/>
        <end position="447"/>
    </location>
</feature>
<accession>D7E828</accession>
<dbReference type="PROSITE" id="PS51257">
    <property type="entry name" value="PROKAR_LIPOPROTEIN"/>
    <property type="match status" value="1"/>
</dbReference>
<dbReference type="PRINTS" id="PR00130">
    <property type="entry name" value="DNASEI"/>
</dbReference>
<gene>
    <name evidence="6" type="ordered locus">Metev_0455</name>
</gene>
<dbReference type="Pfam" id="PF03372">
    <property type="entry name" value="Exo_endo_phos"/>
    <property type="match status" value="1"/>
</dbReference>
<dbReference type="STRING" id="644295.Metev_0455"/>
<dbReference type="Proteomes" id="UP000000391">
    <property type="component" value="Chromosome"/>
</dbReference>
<evidence type="ECO:0000259" key="5">
    <source>
        <dbReference type="PROSITE" id="PS51841"/>
    </source>
</evidence>
<name>D7E828_METEZ</name>
<dbReference type="GO" id="GO:0004530">
    <property type="term" value="F:deoxyribonuclease I activity"/>
    <property type="evidence" value="ECO:0007669"/>
    <property type="project" value="UniProtKB-EC"/>
</dbReference>
<dbReference type="SMART" id="SM00476">
    <property type="entry name" value="DNaseIc"/>
    <property type="match status" value="1"/>
</dbReference>
<evidence type="ECO:0000313" key="7">
    <source>
        <dbReference type="Proteomes" id="UP000000391"/>
    </source>
</evidence>
<keyword evidence="3 6" id="KW-0378">Hydrolase</keyword>
<dbReference type="HOGENOM" id="CLU_635561_0_0_2"/>
<dbReference type="GO" id="GO:0003677">
    <property type="term" value="F:DNA binding"/>
    <property type="evidence" value="ECO:0007669"/>
    <property type="project" value="TreeGrafter"/>
</dbReference>
<dbReference type="PANTHER" id="PTHR11371">
    <property type="entry name" value="DEOXYRIBONUCLEASE"/>
    <property type="match status" value="1"/>
</dbReference>
<dbReference type="Pfam" id="PF00932">
    <property type="entry name" value="LTD"/>
    <property type="match status" value="1"/>
</dbReference>
<keyword evidence="7" id="KW-1185">Reference proteome</keyword>
<dbReference type="Gene3D" id="3.60.10.10">
    <property type="entry name" value="Endonuclease/exonuclease/phosphatase"/>
    <property type="match status" value="1"/>
</dbReference>
<dbReference type="InterPro" id="IPR001322">
    <property type="entry name" value="Lamin_tail_dom"/>
</dbReference>
<comment type="similarity">
    <text evidence="1">Belongs to the DNase I family.</text>
</comment>
<reference evidence="6 7" key="1">
    <citation type="submission" date="2010-06" db="EMBL/GenBank/DDBJ databases">
        <title>Complete sequence chromosome of Methanohalobium evestigatum Z-7303.</title>
        <authorList>
            <consortium name="US DOE Joint Genome Institute"/>
            <person name="Lucas S."/>
            <person name="Copeland A."/>
            <person name="Lapidus A."/>
            <person name="Cheng J.-F."/>
            <person name="Bruce D."/>
            <person name="Goodwin L."/>
            <person name="Pitluck S."/>
            <person name="Saunders E."/>
            <person name="Detter J.C."/>
            <person name="Han C."/>
            <person name="Tapia R."/>
            <person name="Land M."/>
            <person name="Hauser L."/>
            <person name="Kyrpides N."/>
            <person name="Mikhailova N."/>
            <person name="Sieprawska-Lupa M."/>
            <person name="Whitman W.B."/>
            <person name="Anderson I."/>
            <person name="Woyke T."/>
        </authorList>
    </citation>
    <scope>NUCLEOTIDE SEQUENCE [LARGE SCALE GENOMIC DNA]</scope>
    <source>
        <strain evidence="7">ATCC BAA-1072 / DSM 3721 / NBRC 107634 / OCM 161 / Z-7303</strain>
    </source>
</reference>
<feature type="compositionally biased region" description="Low complexity" evidence="4">
    <location>
        <begin position="33"/>
        <end position="48"/>
    </location>
</feature>
<organism evidence="6 7">
    <name type="scientific">Methanohalobium evestigatum (strain ATCC BAA-1072 / DSM 3721 / NBRC 107634 / OCM 161 / Z-7303)</name>
    <dbReference type="NCBI Taxonomy" id="644295"/>
    <lineage>
        <taxon>Archaea</taxon>
        <taxon>Methanobacteriati</taxon>
        <taxon>Methanobacteriota</taxon>
        <taxon>Stenosarchaea group</taxon>
        <taxon>Methanomicrobia</taxon>
        <taxon>Methanosarcinales</taxon>
        <taxon>Methanosarcinaceae</taxon>
        <taxon>Methanohalobium</taxon>
    </lineage>
</organism>
<dbReference type="InterPro" id="IPR005135">
    <property type="entry name" value="Endo/exonuclease/phosphatase"/>
</dbReference>
<dbReference type="GO" id="GO:0006308">
    <property type="term" value="P:DNA catabolic process"/>
    <property type="evidence" value="ECO:0007669"/>
    <property type="project" value="InterPro"/>
</dbReference>
<dbReference type="EMBL" id="CP002069">
    <property type="protein sequence ID" value="ADI73370.1"/>
    <property type="molecule type" value="Genomic_DNA"/>
</dbReference>
<dbReference type="PANTHER" id="PTHR11371:SF31">
    <property type="entry name" value="EXTRACELLULAR NUCLEASE"/>
    <property type="match status" value="1"/>
</dbReference>
<dbReference type="InterPro" id="IPR036691">
    <property type="entry name" value="Endo/exonu/phosph_ase_sf"/>
</dbReference>
<dbReference type="SUPFAM" id="SSF74853">
    <property type="entry name" value="Lamin A/C globular tail domain"/>
    <property type="match status" value="1"/>
</dbReference>
<dbReference type="AlphaFoldDB" id="D7E828"/>
<dbReference type="RefSeq" id="WP_013193938.1">
    <property type="nucleotide sequence ID" value="NC_014253.1"/>
</dbReference>
<proteinExistence type="inferred from homology"/>
<dbReference type="GeneID" id="9346074"/>
<dbReference type="Gene3D" id="2.60.40.1260">
    <property type="entry name" value="Lamin Tail domain"/>
    <property type="match status" value="1"/>
</dbReference>
<protein>
    <submittedName>
        <fullName evidence="6">Deoxyribonuclease I</fullName>
        <ecNumber evidence="6">3.1.21.1</ecNumber>
    </submittedName>
</protein>
<dbReference type="InterPro" id="IPR036415">
    <property type="entry name" value="Lamin_tail_dom_sf"/>
</dbReference>
<dbReference type="SUPFAM" id="SSF56219">
    <property type="entry name" value="DNase I-like"/>
    <property type="match status" value="1"/>
</dbReference>
<keyword evidence="2" id="KW-0540">Nuclease</keyword>
<sequence length="447" mass="50921" precursor="true">MKKITKILIIMLLFTSIAALGCTENSDTGVDGTNQNDDNTETENPNQDNDSKEASLNESDTLRIGAFNIQVFGTSKASEPETMNTIAKIIRNYDIIAIQEIRDKSENSLPQLVELVNEGDYNYDFVMSERLGRTVSKEQYAYIYNTATVDISNNPHTYPEPEGTDPFHRQPYIASFEAVNGNFDATFITVHTDPDEATEEINALDSVVEYTHEKYSEERDFIVMGDLNADGSYFDEDLDSTMHNDYYYWCIGDDIDTTTGSTDYTYDRIIITEPAMEDFTDDAHIYRYDDKYDLKHDETMDVSDHYPVYATFWTNKDDDNITSNYTPSEQTLTSENNGYINDSSTEDHEDVYISDLSLEDEWVKITNPGETSVDLNNWKIEDEANHAYEFTDFTLGPNNTVTLYTDEGTDAENQLYWGSGRAIWNNDGDNAYLYDSTGELVDSYQGD</sequence>
<dbReference type="OrthoDB" id="3327at2157"/>
<evidence type="ECO:0000256" key="2">
    <source>
        <dbReference type="ARBA" id="ARBA00022722"/>
    </source>
</evidence>
<evidence type="ECO:0000256" key="1">
    <source>
        <dbReference type="ARBA" id="ARBA00007359"/>
    </source>
</evidence>
<feature type="region of interest" description="Disordered" evidence="4">
    <location>
        <begin position="26"/>
        <end position="57"/>
    </location>
</feature>
<evidence type="ECO:0000313" key="6">
    <source>
        <dbReference type="EMBL" id="ADI73370.1"/>
    </source>
</evidence>
<dbReference type="EC" id="3.1.21.1" evidence="6"/>
<dbReference type="InterPro" id="IPR016202">
    <property type="entry name" value="DNase_I"/>
</dbReference>